<dbReference type="InterPro" id="IPR015422">
    <property type="entry name" value="PyrdxlP-dep_Trfase_small"/>
</dbReference>
<evidence type="ECO:0000259" key="7">
    <source>
        <dbReference type="Pfam" id="PF00155"/>
    </source>
</evidence>
<dbReference type="EMBL" id="JAGVRK010000001">
    <property type="protein sequence ID" value="MBS2970304.1"/>
    <property type="molecule type" value="Genomic_DNA"/>
</dbReference>
<comment type="caution">
    <text evidence="8">The sequence shown here is derived from an EMBL/GenBank/DDBJ whole genome shotgun (WGS) entry which is preliminary data.</text>
</comment>
<dbReference type="Gene3D" id="3.90.1150.10">
    <property type="entry name" value="Aspartate Aminotransferase, domain 1"/>
    <property type="match status" value="1"/>
</dbReference>
<dbReference type="Gene3D" id="3.40.640.10">
    <property type="entry name" value="Type I PLP-dependent aspartate aminotransferase-like (Major domain)"/>
    <property type="match status" value="1"/>
</dbReference>
<dbReference type="PANTHER" id="PTHR46383:SF3">
    <property type="entry name" value="ASPARTATE AMINOTRANSFERASE-RELATED"/>
    <property type="match status" value="1"/>
</dbReference>
<proteinExistence type="inferred from homology"/>
<keyword evidence="9" id="KW-1185">Reference proteome</keyword>
<evidence type="ECO:0000256" key="3">
    <source>
        <dbReference type="ARBA" id="ARBA00022576"/>
    </source>
</evidence>
<dbReference type="InterPro" id="IPR004838">
    <property type="entry name" value="NHTrfase_class1_PyrdxlP-BS"/>
</dbReference>
<organism evidence="8 9">
    <name type="scientific">Metabacillus flavus</name>
    <dbReference type="NCBI Taxonomy" id="2823519"/>
    <lineage>
        <taxon>Bacteria</taxon>
        <taxon>Bacillati</taxon>
        <taxon>Bacillota</taxon>
        <taxon>Bacilli</taxon>
        <taxon>Bacillales</taxon>
        <taxon>Bacillaceae</taxon>
        <taxon>Metabacillus</taxon>
    </lineage>
</organism>
<name>A0ABS5LI55_9BACI</name>
<dbReference type="InterPro" id="IPR015421">
    <property type="entry name" value="PyrdxlP-dep_Trfase_major"/>
</dbReference>
<dbReference type="GO" id="GO:0008483">
    <property type="term" value="F:transaminase activity"/>
    <property type="evidence" value="ECO:0007669"/>
    <property type="project" value="UniProtKB-KW"/>
</dbReference>
<dbReference type="InterPro" id="IPR004839">
    <property type="entry name" value="Aminotransferase_I/II_large"/>
</dbReference>
<comment type="similarity">
    <text evidence="2 6">Belongs to the class-I pyridoxal-phosphate-dependent aminotransferase family.</text>
</comment>
<evidence type="ECO:0000313" key="8">
    <source>
        <dbReference type="EMBL" id="MBS2970304.1"/>
    </source>
</evidence>
<dbReference type="NCBIfam" id="NF005816">
    <property type="entry name" value="PRK07682.1"/>
    <property type="match status" value="1"/>
</dbReference>
<dbReference type="EC" id="2.6.1.-" evidence="6"/>
<evidence type="ECO:0000256" key="1">
    <source>
        <dbReference type="ARBA" id="ARBA00001933"/>
    </source>
</evidence>
<evidence type="ECO:0000256" key="2">
    <source>
        <dbReference type="ARBA" id="ARBA00007441"/>
    </source>
</evidence>
<evidence type="ECO:0000256" key="6">
    <source>
        <dbReference type="RuleBase" id="RU000481"/>
    </source>
</evidence>
<gene>
    <name evidence="8" type="ORF">J9317_16270</name>
</gene>
<evidence type="ECO:0000256" key="4">
    <source>
        <dbReference type="ARBA" id="ARBA00022679"/>
    </source>
</evidence>
<evidence type="ECO:0000313" key="9">
    <source>
        <dbReference type="Proteomes" id="UP000682403"/>
    </source>
</evidence>
<dbReference type="Proteomes" id="UP000682403">
    <property type="component" value="Unassembled WGS sequence"/>
</dbReference>
<dbReference type="Pfam" id="PF00155">
    <property type="entry name" value="Aminotran_1_2"/>
    <property type="match status" value="1"/>
</dbReference>
<accession>A0ABS5LI55</accession>
<dbReference type="CDD" id="cd00609">
    <property type="entry name" value="AAT_like"/>
    <property type="match status" value="1"/>
</dbReference>
<dbReference type="PROSITE" id="PS00105">
    <property type="entry name" value="AA_TRANSFER_CLASS_1"/>
    <property type="match status" value="1"/>
</dbReference>
<dbReference type="PANTHER" id="PTHR46383">
    <property type="entry name" value="ASPARTATE AMINOTRANSFERASE"/>
    <property type="match status" value="1"/>
</dbReference>
<evidence type="ECO:0000256" key="5">
    <source>
        <dbReference type="ARBA" id="ARBA00022898"/>
    </source>
</evidence>
<protein>
    <recommendedName>
        <fullName evidence="6">Aminotransferase</fullName>
        <ecNumber evidence="6">2.6.1.-</ecNumber>
    </recommendedName>
</protein>
<keyword evidence="5" id="KW-0663">Pyridoxal phosphate</keyword>
<keyword evidence="3 6" id="KW-0032">Aminotransferase</keyword>
<dbReference type="SUPFAM" id="SSF53383">
    <property type="entry name" value="PLP-dependent transferases"/>
    <property type="match status" value="1"/>
</dbReference>
<comment type="cofactor">
    <cofactor evidence="1 6">
        <name>pyridoxal 5'-phosphate</name>
        <dbReference type="ChEBI" id="CHEBI:597326"/>
    </cofactor>
</comment>
<keyword evidence="4 6" id="KW-0808">Transferase</keyword>
<feature type="domain" description="Aminotransferase class I/classII large" evidence="7">
    <location>
        <begin position="32"/>
        <end position="379"/>
    </location>
</feature>
<sequence length="400" mass="44008">MDSSRFLSTSVTELKPSGIRKFFDLAASMDGVISLGVGEPDFVTSWSVREACILSLENGHTAYSANAGLIELREEISLYLDRKFHVNYEAEREVLVTVGASQALDLALRAIINPGDEVIIPEPCFVAYGPLVKLAGGIPVYVSSNSNNGFKTLPGQIEKAITQNTKAVLICSPSNPTGSMLSRKDLEKISVIIKQHDLLAISDEIYAELSYDEEFTSLASLEGMRERTITISGFSKGFAMTGWRLGFAAAPAPLLQAMLKIHQYSMMCAPTMSQHAALEALRNGEEDVQRMKTDYRRRRNYFVRSLNEAGFPCQTPGGAFYAFPSVEYTGLSSEEFAEQLLLEEKVAVVPGSVFGPSGEGFVRCSYASSLAQLEEALKRMAAFMKRRQRSGAHWKTLQDF</sequence>
<reference evidence="8 9" key="1">
    <citation type="submission" date="2021-04" db="EMBL/GenBank/DDBJ databases">
        <title>Metabacillus sp. strain KIGAM252 whole genome sequence.</title>
        <authorList>
            <person name="Seo M.-J."/>
            <person name="Cho E.-S."/>
            <person name="Hwang C.Y."/>
            <person name="Yoon D.J."/>
        </authorList>
    </citation>
    <scope>NUCLEOTIDE SEQUENCE [LARGE SCALE GENOMIC DNA]</scope>
    <source>
        <strain evidence="8 9">KIGAM252</strain>
    </source>
</reference>
<dbReference type="InterPro" id="IPR050596">
    <property type="entry name" value="AspAT/PAT-like"/>
</dbReference>
<dbReference type="InterPro" id="IPR015424">
    <property type="entry name" value="PyrdxlP-dep_Trfase"/>
</dbReference>
<dbReference type="RefSeq" id="WP_211560349.1">
    <property type="nucleotide sequence ID" value="NZ_JAGVRK010000001.1"/>
</dbReference>